<comment type="caution">
    <text evidence="2">The sequence shown here is derived from an EMBL/GenBank/DDBJ whole genome shotgun (WGS) entry which is preliminary data.</text>
</comment>
<dbReference type="Gene3D" id="2.80.10.50">
    <property type="match status" value="1"/>
</dbReference>
<protein>
    <submittedName>
        <fullName evidence="2">PKD domain-containing protein</fullName>
    </submittedName>
</protein>
<evidence type="ECO:0000259" key="1">
    <source>
        <dbReference type="PROSITE" id="PS50093"/>
    </source>
</evidence>
<dbReference type="Proteomes" id="UP000305233">
    <property type="component" value="Unassembled WGS sequence"/>
</dbReference>
<dbReference type="SUPFAM" id="SSF50969">
    <property type="entry name" value="YVTN repeat-like/Quinoprotein amine dehydrogenase"/>
    <property type="match status" value="1"/>
</dbReference>
<dbReference type="Gene3D" id="2.60.40.10">
    <property type="entry name" value="Immunoglobulins"/>
    <property type="match status" value="1"/>
</dbReference>
<dbReference type="GO" id="GO:0005975">
    <property type="term" value="P:carbohydrate metabolic process"/>
    <property type="evidence" value="ECO:0007669"/>
    <property type="project" value="UniProtKB-ARBA"/>
</dbReference>
<dbReference type="GO" id="GO:1902929">
    <property type="term" value="C:plasma membrane of growing cell tip"/>
    <property type="evidence" value="ECO:0007669"/>
    <property type="project" value="TreeGrafter"/>
</dbReference>
<dbReference type="InterPro" id="IPR011044">
    <property type="entry name" value="Quino_amine_DH_bsu"/>
</dbReference>
<dbReference type="PANTHER" id="PTHR31778">
    <property type="entry name" value="BUD SITE SELECTION PROTEIN RAX2"/>
    <property type="match status" value="1"/>
</dbReference>
<dbReference type="InterPro" id="IPR013783">
    <property type="entry name" value="Ig-like_fold"/>
</dbReference>
<proteinExistence type="predicted"/>
<dbReference type="PANTHER" id="PTHR31778:SF2">
    <property type="entry name" value="BUD SITE SELECTION PROTEIN RAX2"/>
    <property type="match status" value="1"/>
</dbReference>
<dbReference type="PROSITE" id="PS50093">
    <property type="entry name" value="PKD"/>
    <property type="match status" value="1"/>
</dbReference>
<dbReference type="InterPro" id="IPR022409">
    <property type="entry name" value="PKD/Chitinase_dom"/>
</dbReference>
<dbReference type="Pfam" id="PF18911">
    <property type="entry name" value="PKD_4"/>
    <property type="match status" value="1"/>
</dbReference>
<dbReference type="SMART" id="SM00089">
    <property type="entry name" value="PKD"/>
    <property type="match status" value="1"/>
</dbReference>
<dbReference type="OrthoDB" id="9802683at2"/>
<evidence type="ECO:0000313" key="2">
    <source>
        <dbReference type="EMBL" id="THJ67840.1"/>
    </source>
</evidence>
<gene>
    <name evidence="2" type="ORF">E8P82_03125</name>
</gene>
<dbReference type="SUPFAM" id="SSF49299">
    <property type="entry name" value="PKD domain"/>
    <property type="match status" value="1"/>
</dbReference>
<dbReference type="InterPro" id="IPR035986">
    <property type="entry name" value="PKD_dom_sf"/>
</dbReference>
<name>A0A4S5E8J2_9MICC</name>
<dbReference type="InterPro" id="IPR000601">
    <property type="entry name" value="PKD_dom"/>
</dbReference>
<reference evidence="2 3" key="1">
    <citation type="submission" date="2019-04" db="EMBL/GenBank/DDBJ databases">
        <authorList>
            <person name="Liu Q."/>
            <person name="Xin Y.-H."/>
        </authorList>
    </citation>
    <scope>NUCLEOTIDE SEQUENCE [LARGE SCALE GENOMIC DNA]</scope>
    <source>
        <strain evidence="2 3">AM23</strain>
    </source>
</reference>
<sequence length="881" mass="91517">MTDRSVVREGPVARIRTARPTGALRHRWNRVANIPLCILLACLTMFGSPPAQADTAPLDPANPATPVTVSTDALPTAQINGVAWQQVIVGNTVYVAGKFTTARPAGATPNTNTVTRNNILAYNLTTGALVTSFAPDLNGQALAIAAAPDGSRIYVGGDFTSVNGISRLRAVALNPSTGEVVTSFNPRMGGSVRAIAATSDTVYLGGAFTSVGSASRSRLAAVKATDGSLLPWKPVANERVNALVVSPDRSQVIIGGAFTTLNGTGRPGYGLGRVDAASGATLPLRVNDVVRDGGKDSAILSLSSDRTRFYGTGYIFGTGGNLEGAFSGRWSDGDLAWVEDCHGDTYGIWASSTAVYTAGHAHYCGNIGGFPQTEPRTWWRAIGFSKAATRTATADIYGYPSFTGRPAPDLLTWYPQLDTGTVTGQSQGPWTVSGTEQYVVLAGEFRNVNGRAQQGLVRFAVPAIAPNADGPRLSGSGMKLVLTYLRAGEVRVRWQSNWDRDNQNLTYRIIRDGNTGSAVRTLDGQSTFWNRPFIEVVDRGLAAGTHTYQILAADPFGNTVGSDTVGVAVPTGDPGGPGNTPPTAAFSVAVDSLRTTVDGSGSTDPDGTVRSYTWDFGDGGTATGVTATHEYAGDGTYPVRLTITDDDGAAASATRQITVVDDGPPPVGGRLVRDGFERTVPSGFGSADEGGPWTTSGSASMFAVRDGVGSITLDRPGAGPSAGVAGVASTRTDSTVGVALSKLGSGSGTYFWLSGRSVGPNDRYQAKVQIAADGAVRLDATRSVRGTETSLMSRSVPGLRYRPGQQLQIRLRVVGVAPTTLSAKVWSAGSPEPSEWLVTATDSTAALQSSGSIGIFTYLSSGASNAPVVVTLDDVVVDSVP</sequence>
<dbReference type="CDD" id="cd00146">
    <property type="entry name" value="PKD"/>
    <property type="match status" value="1"/>
</dbReference>
<dbReference type="EMBL" id="SSWH01000002">
    <property type="protein sequence ID" value="THJ67840.1"/>
    <property type="molecule type" value="Genomic_DNA"/>
</dbReference>
<keyword evidence="3" id="KW-1185">Reference proteome</keyword>
<evidence type="ECO:0000313" key="3">
    <source>
        <dbReference type="Proteomes" id="UP000305233"/>
    </source>
</evidence>
<feature type="domain" description="PKD" evidence="1">
    <location>
        <begin position="578"/>
        <end position="659"/>
    </location>
</feature>
<dbReference type="AlphaFoldDB" id="A0A4S5E8J2"/>
<accession>A0A4S5E8J2</accession>
<organism evidence="2 3">
    <name type="scientific">Arthrobacter echini</name>
    <dbReference type="NCBI Taxonomy" id="1529066"/>
    <lineage>
        <taxon>Bacteria</taxon>
        <taxon>Bacillati</taxon>
        <taxon>Actinomycetota</taxon>
        <taxon>Actinomycetes</taxon>
        <taxon>Micrococcales</taxon>
        <taxon>Micrococcaceae</taxon>
        <taxon>Arthrobacter</taxon>
    </lineage>
</organism>